<sequence>MKSTWIIALGIVVGAIVIGGQSFYQLLTSQNILNEPSGEVRLGDVYDEQLTTTVTISDADNKTPILMIMTDTDQITTAVKQELSQMVKEANETLPAHEKMRLETTYFDTNVNIELTTEVAYHSQYQNKMKVTIDDTVLSHPADDQYHFAAAVDMLNTYAQKMDTLFHQQYSFIHKV</sequence>
<name>A0A2S7VKU9_PHOAN</name>
<feature type="transmembrane region" description="Helical" evidence="1">
    <location>
        <begin position="6"/>
        <end position="27"/>
    </location>
</feature>
<keyword evidence="1" id="KW-0812">Transmembrane</keyword>
<organism evidence="2 3">
    <name type="scientific">Photobacterium angustum</name>
    <dbReference type="NCBI Taxonomy" id="661"/>
    <lineage>
        <taxon>Bacteria</taxon>
        <taxon>Pseudomonadati</taxon>
        <taxon>Pseudomonadota</taxon>
        <taxon>Gammaproteobacteria</taxon>
        <taxon>Vibrionales</taxon>
        <taxon>Vibrionaceae</taxon>
        <taxon>Photobacterium</taxon>
    </lineage>
</organism>
<dbReference type="EMBL" id="MSCJ01000003">
    <property type="protein sequence ID" value="PQJ62739.1"/>
    <property type="molecule type" value="Genomic_DNA"/>
</dbReference>
<evidence type="ECO:0000313" key="2">
    <source>
        <dbReference type="EMBL" id="PQJ62739.1"/>
    </source>
</evidence>
<keyword evidence="1" id="KW-0472">Membrane</keyword>
<comment type="caution">
    <text evidence="2">The sequence shown here is derived from an EMBL/GenBank/DDBJ whole genome shotgun (WGS) entry which is preliminary data.</text>
</comment>
<dbReference type="AlphaFoldDB" id="A0A2S7VKU9"/>
<dbReference type="Proteomes" id="UP000238730">
    <property type="component" value="Unassembled WGS sequence"/>
</dbReference>
<reference evidence="2 3" key="1">
    <citation type="submission" date="2016-12" db="EMBL/GenBank/DDBJ databases">
        <title>Diversity of luminous bacteria.</title>
        <authorList>
            <person name="Yoshizawa S."/>
            <person name="Kogure K."/>
        </authorList>
    </citation>
    <scope>NUCLEOTIDE SEQUENCE [LARGE SCALE GENOMIC DNA]</scope>
    <source>
        <strain evidence="2 3">LC1-200</strain>
    </source>
</reference>
<protein>
    <submittedName>
        <fullName evidence="2">Uncharacterized protein</fullName>
    </submittedName>
</protein>
<gene>
    <name evidence="2" type="ORF">BTO08_21210</name>
</gene>
<proteinExistence type="predicted"/>
<evidence type="ECO:0000313" key="3">
    <source>
        <dbReference type="Proteomes" id="UP000238730"/>
    </source>
</evidence>
<keyword evidence="1" id="KW-1133">Transmembrane helix</keyword>
<dbReference type="OrthoDB" id="5898667at2"/>
<dbReference type="RefSeq" id="WP_105062515.1">
    <property type="nucleotide sequence ID" value="NZ_MSCJ01000003.1"/>
</dbReference>
<evidence type="ECO:0000256" key="1">
    <source>
        <dbReference type="SAM" id="Phobius"/>
    </source>
</evidence>
<accession>A0A2S7VKU9</accession>